<feature type="transmembrane region" description="Helical" evidence="1">
    <location>
        <begin position="12"/>
        <end position="35"/>
    </location>
</feature>
<evidence type="ECO:0000313" key="3">
    <source>
        <dbReference type="Proteomes" id="UP001345013"/>
    </source>
</evidence>
<protein>
    <recommendedName>
        <fullName evidence="4">MARVEL domain-containing protein</fullName>
    </recommendedName>
</protein>
<feature type="transmembrane region" description="Helical" evidence="1">
    <location>
        <begin position="55"/>
        <end position="75"/>
    </location>
</feature>
<organism evidence="2 3">
    <name type="scientific">Lithohypha guttulata</name>
    <dbReference type="NCBI Taxonomy" id="1690604"/>
    <lineage>
        <taxon>Eukaryota</taxon>
        <taxon>Fungi</taxon>
        <taxon>Dikarya</taxon>
        <taxon>Ascomycota</taxon>
        <taxon>Pezizomycotina</taxon>
        <taxon>Eurotiomycetes</taxon>
        <taxon>Chaetothyriomycetidae</taxon>
        <taxon>Chaetothyriales</taxon>
        <taxon>Trichomeriaceae</taxon>
        <taxon>Lithohypha</taxon>
    </lineage>
</organism>
<keyword evidence="1" id="KW-1133">Transmembrane helix</keyword>
<keyword evidence="1" id="KW-0812">Transmembrane</keyword>
<keyword evidence="3" id="KW-1185">Reference proteome</keyword>
<comment type="caution">
    <text evidence="2">The sequence shown here is derived from an EMBL/GenBank/DDBJ whole genome shotgun (WGS) entry which is preliminary data.</text>
</comment>
<reference evidence="2 3" key="1">
    <citation type="submission" date="2023-08" db="EMBL/GenBank/DDBJ databases">
        <title>Black Yeasts Isolated from many extreme environments.</title>
        <authorList>
            <person name="Coleine C."/>
            <person name="Stajich J.E."/>
            <person name="Selbmann L."/>
        </authorList>
    </citation>
    <scope>NUCLEOTIDE SEQUENCE [LARGE SCALE GENOMIC DNA]</scope>
    <source>
        <strain evidence="2 3">CCFEE 5885</strain>
    </source>
</reference>
<dbReference type="Proteomes" id="UP001345013">
    <property type="component" value="Unassembled WGS sequence"/>
</dbReference>
<sequence length="178" mass="19517">MGIRDASGKEKIVIIFNAVVRLAQFIVAAAALGVYSAQKGYWLDHGLPGKITFELVVGSLAIITAAAFALIPFFLSYRPVALAAPWDIILMVLWGAAFGLMKPVFLKNYTDDAEKFLVNHDSSDNYGHYKDHWYTMMNSAYINLAGLILFLISGVMGITLFFIGRRSSSGGHTKASYV</sequence>
<feature type="transmembrane region" description="Helical" evidence="1">
    <location>
        <begin position="82"/>
        <end position="101"/>
    </location>
</feature>
<evidence type="ECO:0000313" key="2">
    <source>
        <dbReference type="EMBL" id="KAK5100150.1"/>
    </source>
</evidence>
<evidence type="ECO:0000256" key="1">
    <source>
        <dbReference type="SAM" id="Phobius"/>
    </source>
</evidence>
<proteinExistence type="predicted"/>
<dbReference type="EMBL" id="JAVRRG010000008">
    <property type="protein sequence ID" value="KAK5100150.1"/>
    <property type="molecule type" value="Genomic_DNA"/>
</dbReference>
<name>A0ABR0KNI0_9EURO</name>
<accession>A0ABR0KNI0</accession>
<feature type="transmembrane region" description="Helical" evidence="1">
    <location>
        <begin position="140"/>
        <end position="164"/>
    </location>
</feature>
<dbReference type="PANTHER" id="PTHR42083:SF1">
    <property type="entry name" value="MARVEL DOMAIN-CONTAINING PROTEIN"/>
    <property type="match status" value="1"/>
</dbReference>
<evidence type="ECO:0008006" key="4">
    <source>
        <dbReference type="Google" id="ProtNLM"/>
    </source>
</evidence>
<dbReference type="PANTHER" id="PTHR42083">
    <property type="entry name" value="MARVEL DOMAIN-CONTAINING PROTEIN"/>
    <property type="match status" value="1"/>
</dbReference>
<gene>
    <name evidence="2" type="ORF">LTR24_001215</name>
</gene>
<keyword evidence="1" id="KW-0472">Membrane</keyword>